<name>A0A1V4BMD0_MICAE</name>
<dbReference type="EMBL" id="MVGR01000005">
    <property type="protein sequence ID" value="OPF15242.1"/>
    <property type="molecule type" value="Genomic_DNA"/>
</dbReference>
<reference evidence="1 2" key="1">
    <citation type="submission" date="2017-02" db="EMBL/GenBank/DDBJ databases">
        <title>Genome sequence of Microcystis aeruginosa KW.</title>
        <authorList>
            <person name="Oh H.-M."/>
            <person name="Ahn C.-Y."/>
            <person name="Jeong H."/>
            <person name="Srivastava A."/>
            <person name="Lee H.-G."/>
            <person name="Kang S.-R."/>
        </authorList>
    </citation>
    <scope>NUCLEOTIDE SEQUENCE [LARGE SCALE GENOMIC DNA]</scope>
    <source>
        <strain evidence="1 2">KW</strain>
    </source>
</reference>
<sequence length="78" mass="8606">MPQALEAVFDGTALQLEEPLNLAAGTRVTIIIESVLPNEVKPPKTFLETAQSLKLQGEPDWSEKIDQYLSGETIDHND</sequence>
<organism evidence="1 2">
    <name type="scientific">Microcystis aeruginosa KW</name>
    <dbReference type="NCBI Taxonomy" id="1960155"/>
    <lineage>
        <taxon>Bacteria</taxon>
        <taxon>Bacillati</taxon>
        <taxon>Cyanobacteriota</taxon>
        <taxon>Cyanophyceae</taxon>
        <taxon>Oscillatoriophycideae</taxon>
        <taxon>Chroococcales</taxon>
        <taxon>Microcystaceae</taxon>
        <taxon>Microcystis</taxon>
    </lineage>
</organism>
<dbReference type="RefSeq" id="WP_002793822.1">
    <property type="nucleotide sequence ID" value="NZ_MVGR01000005.1"/>
</dbReference>
<comment type="caution">
    <text evidence="1">The sequence shown here is derived from an EMBL/GenBank/DDBJ whole genome shotgun (WGS) entry which is preliminary data.</text>
</comment>
<proteinExistence type="predicted"/>
<evidence type="ECO:0000313" key="1">
    <source>
        <dbReference type="EMBL" id="OPF15242.1"/>
    </source>
</evidence>
<gene>
    <name evidence="1" type="ORF">B1L04_22180</name>
</gene>
<evidence type="ECO:0000313" key="2">
    <source>
        <dbReference type="Proteomes" id="UP000189835"/>
    </source>
</evidence>
<dbReference type="AlphaFoldDB" id="A0A1V4BMD0"/>
<dbReference type="SUPFAM" id="SSF141694">
    <property type="entry name" value="AF2212/PG0164-like"/>
    <property type="match status" value="1"/>
</dbReference>
<protein>
    <recommendedName>
        <fullName evidence="3">DUF104 domain-containing protein</fullName>
    </recommendedName>
</protein>
<accession>A0A1V4BMD0</accession>
<evidence type="ECO:0008006" key="3">
    <source>
        <dbReference type="Google" id="ProtNLM"/>
    </source>
</evidence>
<dbReference type="Proteomes" id="UP000189835">
    <property type="component" value="Unassembled WGS sequence"/>
</dbReference>